<reference evidence="2 3" key="1">
    <citation type="journal article" date="2009" name="Nature">
        <title>The Sorghum bicolor genome and the diversification of grasses.</title>
        <authorList>
            <person name="Paterson A.H."/>
            <person name="Bowers J.E."/>
            <person name="Bruggmann R."/>
            <person name="Dubchak I."/>
            <person name="Grimwood J."/>
            <person name="Gundlach H."/>
            <person name="Haberer G."/>
            <person name="Hellsten U."/>
            <person name="Mitros T."/>
            <person name="Poliakov A."/>
            <person name="Schmutz J."/>
            <person name="Spannagl M."/>
            <person name="Tang H."/>
            <person name="Wang X."/>
            <person name="Wicker T."/>
            <person name="Bharti A.K."/>
            <person name="Chapman J."/>
            <person name="Feltus F.A."/>
            <person name="Gowik U."/>
            <person name="Grigoriev I.V."/>
            <person name="Lyons E."/>
            <person name="Maher C.A."/>
            <person name="Martis M."/>
            <person name="Narechania A."/>
            <person name="Otillar R.P."/>
            <person name="Penning B.W."/>
            <person name="Salamov A.A."/>
            <person name="Wang Y."/>
            <person name="Zhang L."/>
            <person name="Carpita N.C."/>
            <person name="Freeling M."/>
            <person name="Gingle A.R."/>
            <person name="Hash C.T."/>
            <person name="Keller B."/>
            <person name="Klein P."/>
            <person name="Kresovich S."/>
            <person name="McCann M.C."/>
            <person name="Ming R."/>
            <person name="Peterson D.G."/>
            <person name="Mehboob-ur-Rahman"/>
            <person name="Ware D."/>
            <person name="Westhoff P."/>
            <person name="Mayer K.F."/>
            <person name="Messing J."/>
            <person name="Rokhsar D.S."/>
        </authorList>
    </citation>
    <scope>NUCLEOTIDE SEQUENCE [LARGE SCALE GENOMIC DNA]</scope>
    <source>
        <strain evidence="3">cv. BTx623</strain>
    </source>
</reference>
<sequence length="115" mass="12719">MLVLENYYCEYALLSLNCGCWPILLYLTLIIFQCSGMGSVTLLTGHPKEGVFVEARSESTGFYEEATTDAFGRFCLRGLVPGSTYSIRVVAKDNLQFAVVERASPKYLSVNVSLT</sequence>
<keyword evidence="3" id="KW-1185">Reference proteome</keyword>
<dbReference type="Pfam" id="PF13620">
    <property type="entry name" value="CarboxypepD_reg"/>
    <property type="match status" value="1"/>
</dbReference>
<dbReference type="SUPFAM" id="SSF49478">
    <property type="entry name" value="Cna protein B-type domain"/>
    <property type="match status" value="1"/>
</dbReference>
<dbReference type="STRING" id="4558.A0A109NDP2"/>
<evidence type="ECO:0000256" key="1">
    <source>
        <dbReference type="ARBA" id="ARBA00022729"/>
    </source>
</evidence>
<evidence type="ECO:0000313" key="2">
    <source>
        <dbReference type="EMBL" id="OQU83338.1"/>
    </source>
</evidence>
<dbReference type="Proteomes" id="UP000000768">
    <property type="component" value="Chromosome 5"/>
</dbReference>
<dbReference type="Gene3D" id="2.60.40.1120">
    <property type="entry name" value="Carboxypeptidase-like, regulatory domain"/>
    <property type="match status" value="1"/>
</dbReference>
<evidence type="ECO:0008006" key="4">
    <source>
        <dbReference type="Google" id="ProtNLM"/>
    </source>
</evidence>
<evidence type="ECO:0000313" key="3">
    <source>
        <dbReference type="Proteomes" id="UP000000768"/>
    </source>
</evidence>
<dbReference type="PANTHER" id="PTHR23303:SF14">
    <property type="entry name" value="BOS COMPLEX SUBUNIT NOMO1-RELATED"/>
    <property type="match status" value="1"/>
</dbReference>
<dbReference type="InterPro" id="IPR051417">
    <property type="entry name" value="SDr/BOS_complex"/>
</dbReference>
<organism evidence="2 3">
    <name type="scientific">Sorghum bicolor</name>
    <name type="common">Sorghum</name>
    <name type="synonym">Sorghum vulgare</name>
    <dbReference type="NCBI Taxonomy" id="4558"/>
    <lineage>
        <taxon>Eukaryota</taxon>
        <taxon>Viridiplantae</taxon>
        <taxon>Streptophyta</taxon>
        <taxon>Embryophyta</taxon>
        <taxon>Tracheophyta</taxon>
        <taxon>Spermatophyta</taxon>
        <taxon>Magnoliopsida</taxon>
        <taxon>Liliopsida</taxon>
        <taxon>Poales</taxon>
        <taxon>Poaceae</taxon>
        <taxon>PACMAD clade</taxon>
        <taxon>Panicoideae</taxon>
        <taxon>Andropogonodae</taxon>
        <taxon>Andropogoneae</taxon>
        <taxon>Sorghinae</taxon>
        <taxon>Sorghum</taxon>
    </lineage>
</organism>
<gene>
    <name evidence="2" type="ORF">SORBI_3005G110403</name>
</gene>
<dbReference type="Gramene" id="OQU83338">
    <property type="protein sequence ID" value="OQU83338"/>
    <property type="gene ID" value="SORBI_3005G110403"/>
</dbReference>
<proteinExistence type="predicted"/>
<name>A0A109NDP2_SORBI</name>
<reference evidence="3" key="2">
    <citation type="journal article" date="2018" name="Plant J.">
        <title>The Sorghum bicolor reference genome: improved assembly, gene annotations, a transcriptome atlas, and signatures of genome organization.</title>
        <authorList>
            <person name="McCormick R.F."/>
            <person name="Truong S.K."/>
            <person name="Sreedasyam A."/>
            <person name="Jenkins J."/>
            <person name="Shu S."/>
            <person name="Sims D."/>
            <person name="Kennedy M."/>
            <person name="Amirebrahimi M."/>
            <person name="Weers B.D."/>
            <person name="McKinley B."/>
            <person name="Mattison A."/>
            <person name="Morishige D.T."/>
            <person name="Grimwood J."/>
            <person name="Schmutz J."/>
            <person name="Mullet J.E."/>
        </authorList>
    </citation>
    <scope>NUCLEOTIDE SEQUENCE [LARGE SCALE GENOMIC DNA]</scope>
    <source>
        <strain evidence="3">cv. BTx623</strain>
    </source>
</reference>
<keyword evidence="1" id="KW-0732">Signal</keyword>
<dbReference type="AlphaFoldDB" id="A0A109NDP2"/>
<accession>A0A109NDP2</accession>
<dbReference type="PANTHER" id="PTHR23303">
    <property type="entry name" value="CARBOXYPEPTIDASE REGULATORY REGION-CONTAINING"/>
    <property type="match status" value="1"/>
</dbReference>
<protein>
    <recommendedName>
        <fullName evidence="4">Rhamnogalacturonan lyase domain-containing protein</fullName>
    </recommendedName>
</protein>
<dbReference type="EMBL" id="CM000764">
    <property type="protein sequence ID" value="OQU83338.1"/>
    <property type="molecule type" value="Genomic_DNA"/>
</dbReference>
<dbReference type="InParanoid" id="A0A109NDP2"/>